<protein>
    <submittedName>
        <fullName evidence="2">Uncharacterized protein</fullName>
    </submittedName>
</protein>
<feature type="compositionally biased region" description="Gly residues" evidence="1">
    <location>
        <begin position="52"/>
        <end position="63"/>
    </location>
</feature>
<comment type="caution">
    <text evidence="2">The sequence shown here is derived from an EMBL/GenBank/DDBJ whole genome shotgun (WGS) entry which is preliminary data.</text>
</comment>
<reference evidence="2" key="2">
    <citation type="submission" date="2020-09" db="EMBL/GenBank/DDBJ databases">
        <authorList>
            <person name="Sun Q."/>
            <person name="Ohkuma M."/>
        </authorList>
    </citation>
    <scope>NUCLEOTIDE SEQUENCE</scope>
    <source>
        <strain evidence="2">JCM 4646</strain>
    </source>
</reference>
<evidence type="ECO:0000313" key="3">
    <source>
        <dbReference type="Proteomes" id="UP000617734"/>
    </source>
</evidence>
<accession>A0A918YUS7</accession>
<name>A0A918YUS7_9ACTN</name>
<dbReference type="AlphaFoldDB" id="A0A918YUS7"/>
<dbReference type="Proteomes" id="UP000617734">
    <property type="component" value="Unassembled WGS sequence"/>
</dbReference>
<reference evidence="2" key="1">
    <citation type="journal article" date="2014" name="Int. J. Syst. Evol. Microbiol.">
        <title>Complete genome sequence of Corynebacterium casei LMG S-19264T (=DSM 44701T), isolated from a smear-ripened cheese.</title>
        <authorList>
            <consortium name="US DOE Joint Genome Institute (JGI-PGF)"/>
            <person name="Walter F."/>
            <person name="Albersmeier A."/>
            <person name="Kalinowski J."/>
            <person name="Ruckert C."/>
        </authorList>
    </citation>
    <scope>NUCLEOTIDE SEQUENCE</scope>
    <source>
        <strain evidence="2">JCM 4646</strain>
    </source>
</reference>
<evidence type="ECO:0000256" key="1">
    <source>
        <dbReference type="SAM" id="MobiDB-lite"/>
    </source>
</evidence>
<feature type="region of interest" description="Disordered" evidence="1">
    <location>
        <begin position="1"/>
        <end position="95"/>
    </location>
</feature>
<organism evidence="2 3">
    <name type="scientific">Kitasatospora indigofera</name>
    <dbReference type="NCBI Taxonomy" id="67307"/>
    <lineage>
        <taxon>Bacteria</taxon>
        <taxon>Bacillati</taxon>
        <taxon>Actinomycetota</taxon>
        <taxon>Actinomycetes</taxon>
        <taxon>Kitasatosporales</taxon>
        <taxon>Streptomycetaceae</taxon>
        <taxon>Kitasatospora</taxon>
    </lineage>
</organism>
<gene>
    <name evidence="2" type="ORF">GCM10018781_75250</name>
</gene>
<evidence type="ECO:0000313" key="2">
    <source>
        <dbReference type="EMBL" id="GHE24699.1"/>
    </source>
</evidence>
<sequence>MSQGSVRAPAGAGGALRAAVRASGPGVRAAPPRGLPPPPPFAGPPVAVAEAAGGGGGGGGGGQVRPAPRAGTGRAGQAKNVVNSSITACGASSTK</sequence>
<feature type="compositionally biased region" description="Pro residues" evidence="1">
    <location>
        <begin position="33"/>
        <end position="43"/>
    </location>
</feature>
<dbReference type="EMBL" id="BNBO01000078">
    <property type="protein sequence ID" value="GHE24699.1"/>
    <property type="molecule type" value="Genomic_DNA"/>
</dbReference>
<feature type="compositionally biased region" description="Polar residues" evidence="1">
    <location>
        <begin position="80"/>
        <end position="95"/>
    </location>
</feature>
<feature type="compositionally biased region" description="Low complexity" evidence="1">
    <location>
        <begin position="7"/>
        <end position="32"/>
    </location>
</feature>
<keyword evidence="3" id="KW-1185">Reference proteome</keyword>
<proteinExistence type="predicted"/>